<gene>
    <name evidence="3" type="ORF">BD626DRAFT_503465</name>
</gene>
<reference evidence="3 4" key="1">
    <citation type="journal article" date="2019" name="New Phytol.">
        <title>Comparative genomics reveals unique wood-decay strategies and fruiting body development in the Schizophyllaceae.</title>
        <authorList>
            <person name="Almasi E."/>
            <person name="Sahu N."/>
            <person name="Krizsan K."/>
            <person name="Balint B."/>
            <person name="Kovacs G.M."/>
            <person name="Kiss B."/>
            <person name="Cseklye J."/>
            <person name="Drula E."/>
            <person name="Henrissat B."/>
            <person name="Nagy I."/>
            <person name="Chovatia M."/>
            <person name="Adam C."/>
            <person name="LaButti K."/>
            <person name="Lipzen A."/>
            <person name="Riley R."/>
            <person name="Grigoriev I.V."/>
            <person name="Nagy L.G."/>
        </authorList>
    </citation>
    <scope>NUCLEOTIDE SEQUENCE [LARGE SCALE GENOMIC DNA]</scope>
    <source>
        <strain evidence="3 4">NL-1724</strain>
    </source>
</reference>
<dbReference type="Pfam" id="PF00646">
    <property type="entry name" value="F-box"/>
    <property type="match status" value="1"/>
</dbReference>
<evidence type="ECO:0000259" key="2">
    <source>
        <dbReference type="PROSITE" id="PS50181"/>
    </source>
</evidence>
<evidence type="ECO:0000256" key="1">
    <source>
        <dbReference type="SAM" id="MobiDB-lite"/>
    </source>
</evidence>
<feature type="compositionally biased region" description="Low complexity" evidence="1">
    <location>
        <begin position="351"/>
        <end position="368"/>
    </location>
</feature>
<dbReference type="EMBL" id="VDMD01000019">
    <property type="protein sequence ID" value="TRM60995.1"/>
    <property type="molecule type" value="Genomic_DNA"/>
</dbReference>
<evidence type="ECO:0000313" key="4">
    <source>
        <dbReference type="Proteomes" id="UP000320762"/>
    </source>
</evidence>
<dbReference type="Proteomes" id="UP000320762">
    <property type="component" value="Unassembled WGS sequence"/>
</dbReference>
<sequence length="475" mass="52549">MRIFVEHDTALNHSHSFLTLPVEILDHVVQHLDLLDKISLARCSSRFNGLCTRLIYRDVAWSRWPQALQCCRTFLKCPRTSQAVRRLSISFDSPPPNLLQNAYKMLSTALRQLTQLTTLSAIAMIDAYFSIVLAPCRFPHLVDLSLALPIPRSCTAFLARHPGIRYLQIHPIPMGTPMSPALGFDSIPSIALPALHSLIAPQPWILKLVGSASRLESAVVFWDLRFPCDPRAVLAGLGAPGYFVSVTHGWREDVMEAAVEALPNLTRFTLRSSMRHTDAKSLLAGLKHYLPRWKRLIRLNIVLAGVSKHERPVPPTEAVLEAGFATVTRLGELCPSLRQCTLPSDVSFAGNSSGTNNAPTTTNPPGAGISPTTGNPPTPRNAPSATDIEPITWTRPILSDNAWFPQVAPAIKYKFIARGIFLDRYPPALLARAGFMTVAQTESLQDDLKQLRETGLSPRQIAEMVSSLMMNKRRR</sequence>
<feature type="region of interest" description="Disordered" evidence="1">
    <location>
        <begin position="351"/>
        <end position="387"/>
    </location>
</feature>
<dbReference type="PROSITE" id="PS50181">
    <property type="entry name" value="FBOX"/>
    <property type="match status" value="1"/>
</dbReference>
<dbReference type="OrthoDB" id="2745253at2759"/>
<dbReference type="InterPro" id="IPR036047">
    <property type="entry name" value="F-box-like_dom_sf"/>
</dbReference>
<protein>
    <recommendedName>
        <fullName evidence="2">F-box domain-containing protein</fullName>
    </recommendedName>
</protein>
<feature type="domain" description="F-box" evidence="2">
    <location>
        <begin position="14"/>
        <end position="64"/>
    </location>
</feature>
<comment type="caution">
    <text evidence="3">The sequence shown here is derived from an EMBL/GenBank/DDBJ whole genome shotgun (WGS) entry which is preliminary data.</text>
</comment>
<organism evidence="3 4">
    <name type="scientific">Schizophyllum amplum</name>
    <dbReference type="NCBI Taxonomy" id="97359"/>
    <lineage>
        <taxon>Eukaryota</taxon>
        <taxon>Fungi</taxon>
        <taxon>Dikarya</taxon>
        <taxon>Basidiomycota</taxon>
        <taxon>Agaricomycotina</taxon>
        <taxon>Agaricomycetes</taxon>
        <taxon>Agaricomycetidae</taxon>
        <taxon>Agaricales</taxon>
        <taxon>Schizophyllaceae</taxon>
        <taxon>Schizophyllum</taxon>
    </lineage>
</organism>
<dbReference type="CDD" id="cd09917">
    <property type="entry name" value="F-box_SF"/>
    <property type="match status" value="1"/>
</dbReference>
<dbReference type="InterPro" id="IPR001810">
    <property type="entry name" value="F-box_dom"/>
</dbReference>
<accession>A0A550C888</accession>
<proteinExistence type="predicted"/>
<dbReference type="AlphaFoldDB" id="A0A550C888"/>
<name>A0A550C888_9AGAR</name>
<dbReference type="InterPro" id="IPR032675">
    <property type="entry name" value="LRR_dom_sf"/>
</dbReference>
<evidence type="ECO:0000313" key="3">
    <source>
        <dbReference type="EMBL" id="TRM60995.1"/>
    </source>
</evidence>
<dbReference type="Gene3D" id="3.80.10.10">
    <property type="entry name" value="Ribonuclease Inhibitor"/>
    <property type="match status" value="1"/>
</dbReference>
<dbReference type="SUPFAM" id="SSF81383">
    <property type="entry name" value="F-box domain"/>
    <property type="match status" value="1"/>
</dbReference>
<keyword evidence="4" id="KW-1185">Reference proteome</keyword>